<dbReference type="PANTHER" id="PTHR37233:SF2">
    <property type="entry name" value="TRANSMEMBRANE PROTEIN"/>
    <property type="match status" value="1"/>
</dbReference>
<accession>A0A5A7QH34</accession>
<organism evidence="2 3">
    <name type="scientific">Striga asiatica</name>
    <name type="common">Asiatic witchweed</name>
    <name type="synonym">Buchnera asiatica</name>
    <dbReference type="NCBI Taxonomy" id="4170"/>
    <lineage>
        <taxon>Eukaryota</taxon>
        <taxon>Viridiplantae</taxon>
        <taxon>Streptophyta</taxon>
        <taxon>Embryophyta</taxon>
        <taxon>Tracheophyta</taxon>
        <taxon>Spermatophyta</taxon>
        <taxon>Magnoliopsida</taxon>
        <taxon>eudicotyledons</taxon>
        <taxon>Gunneridae</taxon>
        <taxon>Pentapetalae</taxon>
        <taxon>asterids</taxon>
        <taxon>lamiids</taxon>
        <taxon>Lamiales</taxon>
        <taxon>Orobanchaceae</taxon>
        <taxon>Buchnereae</taxon>
        <taxon>Striga</taxon>
    </lineage>
</organism>
<feature type="region of interest" description="Disordered" evidence="1">
    <location>
        <begin position="306"/>
        <end position="331"/>
    </location>
</feature>
<dbReference type="GO" id="GO:0009535">
    <property type="term" value="C:chloroplast thylakoid membrane"/>
    <property type="evidence" value="ECO:0007669"/>
    <property type="project" value="TreeGrafter"/>
</dbReference>
<feature type="region of interest" description="Disordered" evidence="1">
    <location>
        <begin position="366"/>
        <end position="394"/>
    </location>
</feature>
<dbReference type="GO" id="GO:0016787">
    <property type="term" value="F:hydrolase activity"/>
    <property type="evidence" value="ECO:0007669"/>
    <property type="project" value="UniProtKB-KW"/>
</dbReference>
<dbReference type="PANTHER" id="PTHR37233">
    <property type="entry name" value="TRANSMEMBRANE PROTEIN"/>
    <property type="match status" value="1"/>
</dbReference>
<dbReference type="EMBL" id="BKCP01006937">
    <property type="protein sequence ID" value="GER44384.1"/>
    <property type="molecule type" value="Genomic_DNA"/>
</dbReference>
<evidence type="ECO:0000313" key="3">
    <source>
        <dbReference type="Proteomes" id="UP000325081"/>
    </source>
</evidence>
<keyword evidence="3" id="KW-1185">Reference proteome</keyword>
<protein>
    <submittedName>
        <fullName evidence="2">P-loop containing nucleoside triphosphatehydrolases superfamily protein</fullName>
    </submittedName>
</protein>
<reference evidence="3" key="1">
    <citation type="journal article" date="2019" name="Curr. Biol.">
        <title>Genome Sequence of Striga asiatica Provides Insight into the Evolution of Plant Parasitism.</title>
        <authorList>
            <person name="Yoshida S."/>
            <person name="Kim S."/>
            <person name="Wafula E.K."/>
            <person name="Tanskanen J."/>
            <person name="Kim Y.M."/>
            <person name="Honaas L."/>
            <person name="Yang Z."/>
            <person name="Spallek T."/>
            <person name="Conn C.E."/>
            <person name="Ichihashi Y."/>
            <person name="Cheong K."/>
            <person name="Cui S."/>
            <person name="Der J.P."/>
            <person name="Gundlach H."/>
            <person name="Jiao Y."/>
            <person name="Hori C."/>
            <person name="Ishida J.K."/>
            <person name="Kasahara H."/>
            <person name="Kiba T."/>
            <person name="Kim M.S."/>
            <person name="Koo N."/>
            <person name="Laohavisit A."/>
            <person name="Lee Y.H."/>
            <person name="Lumba S."/>
            <person name="McCourt P."/>
            <person name="Mortimer J.C."/>
            <person name="Mutuku J.M."/>
            <person name="Nomura T."/>
            <person name="Sasaki-Sekimoto Y."/>
            <person name="Seto Y."/>
            <person name="Wang Y."/>
            <person name="Wakatake T."/>
            <person name="Sakakibara H."/>
            <person name="Demura T."/>
            <person name="Yamaguchi S."/>
            <person name="Yoneyama K."/>
            <person name="Manabe R.I."/>
            <person name="Nelson D.C."/>
            <person name="Schulman A.H."/>
            <person name="Timko M.P."/>
            <person name="dePamphilis C.W."/>
            <person name="Choi D."/>
            <person name="Shirasu K."/>
        </authorList>
    </citation>
    <scope>NUCLEOTIDE SEQUENCE [LARGE SCALE GENOMIC DNA]</scope>
    <source>
        <strain evidence="3">cv. UVA1</strain>
    </source>
</reference>
<dbReference type="OrthoDB" id="1938146at2759"/>
<dbReference type="Proteomes" id="UP000325081">
    <property type="component" value="Unassembled WGS sequence"/>
</dbReference>
<keyword evidence="2" id="KW-0378">Hydrolase</keyword>
<evidence type="ECO:0000256" key="1">
    <source>
        <dbReference type="SAM" id="MobiDB-lite"/>
    </source>
</evidence>
<name>A0A5A7QH34_STRAF</name>
<proteinExistence type="predicted"/>
<feature type="region of interest" description="Disordered" evidence="1">
    <location>
        <begin position="259"/>
        <end position="291"/>
    </location>
</feature>
<comment type="caution">
    <text evidence="2">The sequence shown here is derived from an EMBL/GenBank/DDBJ whole genome shotgun (WGS) entry which is preliminary data.</text>
</comment>
<sequence>MRFGELAPKGKTVRVSGPKVDNILQRVDWAVTDGIRASTRTGVPARTLAPKGKTVRVRGPKADNILQWVDWAVTIILPILASFTTSAPGVKPLTIKSVKGYGKLYHLFLYDPDPTRVPTGPCFVTALLVRPLVYKSVTAGRPFHKRSPYYTAPSLYYAELQLRRAIAISSYYYDELSTSLNMSSYYNGELLPLPSSTTNRANTKSSYSDVRLCHTIMLSTGSLEVRAVNQAKLSSQSVILVNPVKLDVKISRFHHRLAVGGDNIPTEPTEKDSKPVQGSNSNDGPSSNVAPNIKENRLLQNYVASQSSNGPVYPDPGPSAPNSGLTPKRAPLTARERLRAARVLNRYNDSKPIKTGLGSNLLEALRDSDNEGNRKRSGLPEAPTNLFDDSKRGLPKEGWTINLPGVGAIHFNEY</sequence>
<dbReference type="AlphaFoldDB" id="A0A5A7QH34"/>
<evidence type="ECO:0000313" key="2">
    <source>
        <dbReference type="EMBL" id="GER44384.1"/>
    </source>
</evidence>
<gene>
    <name evidence="2" type="ORF">STAS_21285</name>
</gene>
<feature type="compositionally biased region" description="Polar residues" evidence="1">
    <location>
        <begin position="276"/>
        <end position="290"/>
    </location>
</feature>